<dbReference type="Gene3D" id="3.30.450.90">
    <property type="match status" value="1"/>
</dbReference>
<keyword evidence="2" id="KW-1185">Reference proteome</keyword>
<feature type="non-terminal residue" evidence="1">
    <location>
        <position position="1"/>
    </location>
</feature>
<organism evidence="1 2">
    <name type="scientific">Acidithiobacillus ferriphilus</name>
    <dbReference type="NCBI Taxonomy" id="1689834"/>
    <lineage>
        <taxon>Bacteria</taxon>
        <taxon>Pseudomonadati</taxon>
        <taxon>Pseudomonadota</taxon>
        <taxon>Acidithiobacillia</taxon>
        <taxon>Acidithiobacillales</taxon>
        <taxon>Acidithiobacillaceae</taxon>
        <taxon>Acidithiobacillus</taxon>
    </lineage>
</organism>
<proteinExistence type="predicted"/>
<evidence type="ECO:0000313" key="2">
    <source>
        <dbReference type="Proteomes" id="UP001308776"/>
    </source>
</evidence>
<dbReference type="EMBL" id="JAQGFR010000042">
    <property type="protein sequence ID" value="MEB8512781.1"/>
    <property type="molecule type" value="Genomic_DNA"/>
</dbReference>
<accession>A0ABU6FPS0</accession>
<gene>
    <name evidence="1" type="ORF">OW717_01835</name>
</gene>
<feature type="non-terminal residue" evidence="1">
    <location>
        <position position="217"/>
    </location>
</feature>
<name>A0ABU6FPS0_9PROT</name>
<comment type="caution">
    <text evidence="1">The sequence shown here is derived from an EMBL/GenBank/DDBJ whole genome shotgun (WGS) entry which is preliminary data.</text>
</comment>
<protein>
    <submittedName>
        <fullName evidence="1">Uncharacterized protein</fullName>
    </submittedName>
</protein>
<dbReference type="Proteomes" id="UP001308776">
    <property type="component" value="Unassembled WGS sequence"/>
</dbReference>
<sequence>SMDGDAQLNRDLPALPDHLAEFIAVDHAVHKLYVEPRRKTDPLLLTWLDRCRQRGVRFEVVALDLDEIVEWRRNGFRPNLRSPVTSGDAALENREAAMAMLARGASYTASDIHILLRGSHCEVQFRVKGELRVAERLTQDEGEAIIRAFYQGIAVVKDASFTPLETQNAQISGPIVQEFGLSSVRIVRGPAHPVEAGGGFMVLRLQYMDTAAARKQG</sequence>
<evidence type="ECO:0000313" key="1">
    <source>
        <dbReference type="EMBL" id="MEB8512781.1"/>
    </source>
</evidence>
<reference evidence="1 2" key="1">
    <citation type="submission" date="2022-11" db="EMBL/GenBank/DDBJ databases">
        <title>Comparative genomics analysis of Acidithiobacillus ferriphilus.</title>
        <authorList>
            <person name="Ma L."/>
        </authorList>
    </citation>
    <scope>NUCLEOTIDE SEQUENCE [LARGE SCALE GENOMIC DNA]</scope>
    <source>
        <strain evidence="1 2">DY15</strain>
    </source>
</reference>